<evidence type="ECO:0008006" key="3">
    <source>
        <dbReference type="Google" id="ProtNLM"/>
    </source>
</evidence>
<reference evidence="1 2" key="1">
    <citation type="journal article" date="2017" name="Infect. Genet. Evol.">
        <title>Comparative genome analysis of fish pathogen Flavobacterium columnare reveals extensive sequence diversity within the species.</title>
        <authorList>
            <person name="Kayansamruaj P."/>
            <person name="Dong H.T."/>
            <person name="Hirono I."/>
            <person name="Kondo H."/>
            <person name="Senapin S."/>
            <person name="Rodkhum C."/>
        </authorList>
    </citation>
    <scope>NUCLEOTIDE SEQUENCE [LARGE SCALE GENOMIC DNA]</scope>
    <source>
        <strain evidence="1 2">1215</strain>
    </source>
</reference>
<evidence type="ECO:0000313" key="1">
    <source>
        <dbReference type="EMBL" id="OWP85303.1"/>
    </source>
</evidence>
<comment type="caution">
    <text evidence="1">The sequence shown here is derived from an EMBL/GenBank/DDBJ whole genome shotgun (WGS) entry which is preliminary data.</text>
</comment>
<gene>
    <name evidence="1" type="ORF">BWK59_00790</name>
</gene>
<organism evidence="1 2">
    <name type="scientific">Flavobacterium davisii</name>
    <dbReference type="NCBI Taxonomy" id="2906077"/>
    <lineage>
        <taxon>Bacteria</taxon>
        <taxon>Pseudomonadati</taxon>
        <taxon>Bacteroidota</taxon>
        <taxon>Flavobacteriia</taxon>
        <taxon>Flavobacteriales</taxon>
        <taxon>Flavobacteriaceae</taxon>
        <taxon>Flavobacterium</taxon>
    </lineage>
</organism>
<sequence>MERRLIKDEIYNKLPLELQNLANNFEGRERDIVLISNLVVLSNCFPNISGVYHRDRVFPHLFALIIAPAASGKGVMGYSRILIEKIHQKIYTESLAKYKESFKKSRKDVNVEVEALQVKILPANISTSEMYSYLGSSSHGLIIIESEADTLSNMLKNDWSNYSDVLRKVFQHEPISISRKVDRVFEDISEPKLSVLISGTPHQLQPLVNSTENGLYSRFMIYNFDEISPLKNVFDSNARNVKEEFEKLGTLIFETYGKLSEINNLIEFSFSKAQQSKFLDLLSPIREDVITNHYEGFISSVHRHGLIMFRIAMILTIVRNLDGVEKNKELVCSDVDFDISYEIMTTLLRHSQYTYDTIDTGGLSIQDEELLDKMKLTFSRQELITAGQKMDIPKRTIDDKIAQWKGKRIIKKVNRNNFIKLSRR</sequence>
<protein>
    <recommendedName>
        <fullName evidence="3">DUF3987 domain-containing protein</fullName>
    </recommendedName>
</protein>
<dbReference type="EMBL" id="MTCZ01000003">
    <property type="protein sequence ID" value="OWP85303.1"/>
    <property type="molecule type" value="Genomic_DNA"/>
</dbReference>
<dbReference type="AlphaFoldDB" id="A0A246GLH8"/>
<dbReference type="Proteomes" id="UP000197768">
    <property type="component" value="Unassembled WGS sequence"/>
</dbReference>
<name>A0A246GLH8_9FLAO</name>
<evidence type="ECO:0000313" key="2">
    <source>
        <dbReference type="Proteomes" id="UP000197768"/>
    </source>
</evidence>
<proteinExistence type="predicted"/>
<dbReference type="Pfam" id="PF13148">
    <property type="entry name" value="DUF3987"/>
    <property type="match status" value="1"/>
</dbReference>
<dbReference type="InterPro" id="IPR025048">
    <property type="entry name" value="DUF3987"/>
</dbReference>
<dbReference type="RefSeq" id="WP_088390113.1">
    <property type="nucleotide sequence ID" value="NZ_MTCZ01000003.1"/>
</dbReference>
<accession>A0A246GLH8</accession>